<dbReference type="OrthoDB" id="7395080at2759"/>
<evidence type="ECO:0000313" key="3">
    <source>
        <dbReference type="Proteomes" id="UP000663880"/>
    </source>
</evidence>
<organism evidence="2 3">
    <name type="scientific">Pieris macdunnoughi</name>
    <dbReference type="NCBI Taxonomy" id="345717"/>
    <lineage>
        <taxon>Eukaryota</taxon>
        <taxon>Metazoa</taxon>
        <taxon>Ecdysozoa</taxon>
        <taxon>Arthropoda</taxon>
        <taxon>Hexapoda</taxon>
        <taxon>Insecta</taxon>
        <taxon>Pterygota</taxon>
        <taxon>Neoptera</taxon>
        <taxon>Endopterygota</taxon>
        <taxon>Lepidoptera</taxon>
        <taxon>Glossata</taxon>
        <taxon>Ditrysia</taxon>
        <taxon>Papilionoidea</taxon>
        <taxon>Pieridae</taxon>
        <taxon>Pierinae</taxon>
        <taxon>Pieris</taxon>
    </lineage>
</organism>
<keyword evidence="1" id="KW-0812">Transmembrane</keyword>
<gene>
    <name evidence="2" type="ORF">PMACD_LOCUS10713</name>
</gene>
<keyword evidence="1" id="KW-1133">Transmembrane helix</keyword>
<dbReference type="AlphaFoldDB" id="A0A821US82"/>
<evidence type="ECO:0000313" key="2">
    <source>
        <dbReference type="EMBL" id="CAF4893955.1"/>
    </source>
</evidence>
<accession>A0A821US82</accession>
<evidence type="ECO:0000256" key="1">
    <source>
        <dbReference type="SAM" id="Phobius"/>
    </source>
</evidence>
<reference evidence="2" key="1">
    <citation type="submission" date="2021-02" db="EMBL/GenBank/DDBJ databases">
        <authorList>
            <person name="Steward A R."/>
        </authorList>
    </citation>
    <scope>NUCLEOTIDE SEQUENCE</scope>
</reference>
<proteinExistence type="predicted"/>
<feature type="transmembrane region" description="Helical" evidence="1">
    <location>
        <begin position="45"/>
        <end position="67"/>
    </location>
</feature>
<name>A0A821US82_9NEOP</name>
<dbReference type="PROSITE" id="PS00242">
    <property type="entry name" value="INTEGRIN_ALPHA"/>
    <property type="match status" value="1"/>
</dbReference>
<keyword evidence="3" id="KW-1185">Reference proteome</keyword>
<keyword evidence="1" id="KW-0472">Membrane</keyword>
<protein>
    <submittedName>
        <fullName evidence="2">Uncharacterized protein</fullName>
    </submittedName>
</protein>
<dbReference type="Gene3D" id="1.20.5.930">
    <property type="entry name" value="Bicelle-embedded integrin alpha(iib) transmembrane segment"/>
    <property type="match status" value="1"/>
</dbReference>
<dbReference type="EMBL" id="CAJOBZ010000032">
    <property type="protein sequence ID" value="CAF4893955.1"/>
    <property type="molecule type" value="Genomic_DNA"/>
</dbReference>
<dbReference type="Proteomes" id="UP000663880">
    <property type="component" value="Unassembled WGS sequence"/>
</dbReference>
<comment type="caution">
    <text evidence="2">The sequence shown here is derived from an EMBL/GenBank/DDBJ whole genome shotgun (WGS) entry which is preliminary data.</text>
</comment>
<dbReference type="InterPro" id="IPR018184">
    <property type="entry name" value="Integrin_alpha_C_CS"/>
</dbReference>
<sequence length="114" mass="12985">MKLLLSIFLEENPIYNITTSLILVDEINRMLNITTTLSLEPAQPIWPVIIGCIAGILLLAVIVFVMYKYGFFSRQRREDLKRLQEQCQSEPSTSMCDVHFAAEESSTELLSDSE</sequence>